<proteinExistence type="predicted"/>
<organism evidence="2 3">
    <name type="scientific">Apibacter adventoris</name>
    <dbReference type="NCBI Taxonomy" id="1679466"/>
    <lineage>
        <taxon>Bacteria</taxon>
        <taxon>Pseudomonadati</taxon>
        <taxon>Bacteroidota</taxon>
        <taxon>Flavobacteriia</taxon>
        <taxon>Flavobacteriales</taxon>
        <taxon>Weeksellaceae</taxon>
        <taxon>Apibacter</taxon>
    </lineage>
</organism>
<evidence type="ECO:0000313" key="3">
    <source>
        <dbReference type="Proteomes" id="UP000238042"/>
    </source>
</evidence>
<accession>A0A2S8ADZ4</accession>
<evidence type="ECO:0000259" key="1">
    <source>
        <dbReference type="Pfam" id="PF13590"/>
    </source>
</evidence>
<feature type="domain" description="DUF4136" evidence="1">
    <location>
        <begin position="30"/>
        <end position="179"/>
    </location>
</feature>
<sequence length="191" mass="21770">MKIIKYMKIIIVLGLSFFLFINCQSIKPTVDYDTNTNFTNIKTYDYYTNNSIQLNQIDSLNFMKNLDNSLINKGLQRTSDNPDVYIAVMVSIAEGNDVNTVNLGVGGGSGWFGLGTNIGIPIKKRIINYTFQIDMDNAHTNQLIWTSKFSNTVDYNKYSNSKTTLFQENINALVKNYPPKIAKPKKKNYYN</sequence>
<dbReference type="Pfam" id="PF13590">
    <property type="entry name" value="DUF4136"/>
    <property type="match status" value="1"/>
</dbReference>
<dbReference type="EMBL" id="PSZM01000036">
    <property type="protein sequence ID" value="PQL93088.1"/>
    <property type="molecule type" value="Genomic_DNA"/>
</dbReference>
<reference evidence="2 3" key="1">
    <citation type="submission" date="2018-02" db="EMBL/GenBank/DDBJ databases">
        <title>Genome sequences of Apibacter spp., gut symbionts of Asian honey bees.</title>
        <authorList>
            <person name="Kwong W.K."/>
            <person name="Steele M.I."/>
            <person name="Moran N.A."/>
        </authorList>
    </citation>
    <scope>NUCLEOTIDE SEQUENCE [LARGE SCALE GENOMIC DNA]</scope>
    <source>
        <strain evidence="3">wkB301</strain>
    </source>
</reference>
<name>A0A2S8ADZ4_9FLAO</name>
<comment type="caution">
    <text evidence="2">The sequence shown here is derived from an EMBL/GenBank/DDBJ whole genome shotgun (WGS) entry which is preliminary data.</text>
</comment>
<gene>
    <name evidence="2" type="ORF">C4S77_05345</name>
</gene>
<dbReference type="AlphaFoldDB" id="A0A2S8ADZ4"/>
<dbReference type="InterPro" id="IPR025411">
    <property type="entry name" value="DUF4136"/>
</dbReference>
<evidence type="ECO:0000313" key="2">
    <source>
        <dbReference type="EMBL" id="PQL93088.1"/>
    </source>
</evidence>
<keyword evidence="3" id="KW-1185">Reference proteome</keyword>
<dbReference type="Proteomes" id="UP000238042">
    <property type="component" value="Unassembled WGS sequence"/>
</dbReference>
<protein>
    <recommendedName>
        <fullName evidence="1">DUF4136 domain-containing protein</fullName>
    </recommendedName>
</protein>
<dbReference type="OrthoDB" id="5432251at2"/>
<dbReference type="Gene3D" id="3.30.160.670">
    <property type="match status" value="1"/>
</dbReference>